<gene>
    <name evidence="2" type="ORF">HPBE_LOCUS17777</name>
</gene>
<reference evidence="2 3" key="1">
    <citation type="submission" date="2018-11" db="EMBL/GenBank/DDBJ databases">
        <authorList>
            <consortium name="Pathogen Informatics"/>
        </authorList>
    </citation>
    <scope>NUCLEOTIDE SEQUENCE [LARGE SCALE GENOMIC DNA]</scope>
</reference>
<feature type="region of interest" description="Disordered" evidence="1">
    <location>
        <begin position="375"/>
        <end position="407"/>
    </location>
</feature>
<evidence type="ECO:0000256" key="1">
    <source>
        <dbReference type="SAM" id="MobiDB-lite"/>
    </source>
</evidence>
<dbReference type="WBParaSite" id="HPBE_0001777801-mRNA-1">
    <property type="protein sequence ID" value="HPBE_0001777801-mRNA-1"/>
    <property type="gene ID" value="HPBE_0001777801"/>
</dbReference>
<dbReference type="Proteomes" id="UP000050761">
    <property type="component" value="Unassembled WGS sequence"/>
</dbReference>
<evidence type="ECO:0000313" key="3">
    <source>
        <dbReference type="Proteomes" id="UP000050761"/>
    </source>
</evidence>
<dbReference type="OrthoDB" id="418748at2759"/>
<dbReference type="PANTHER" id="PTHR46238">
    <property type="entry name" value="REVERSE TRANSCRIPTASE DOMAIN-CONTAINING PROTEIN"/>
    <property type="match status" value="1"/>
</dbReference>
<proteinExistence type="predicted"/>
<dbReference type="EMBL" id="UZAH01030255">
    <property type="protein sequence ID" value="VDP09874.1"/>
    <property type="molecule type" value="Genomic_DNA"/>
</dbReference>
<evidence type="ECO:0000313" key="2">
    <source>
        <dbReference type="EMBL" id="VDP09874.1"/>
    </source>
</evidence>
<dbReference type="AlphaFoldDB" id="A0A183G7K7"/>
<protein>
    <submittedName>
        <fullName evidence="4">Reverse transcriptase domain-containing protein</fullName>
    </submittedName>
</protein>
<accession>A0A183G7K7</accession>
<organism evidence="3 4">
    <name type="scientific">Heligmosomoides polygyrus</name>
    <name type="common">Parasitic roundworm</name>
    <dbReference type="NCBI Taxonomy" id="6339"/>
    <lineage>
        <taxon>Eukaryota</taxon>
        <taxon>Metazoa</taxon>
        <taxon>Ecdysozoa</taxon>
        <taxon>Nematoda</taxon>
        <taxon>Chromadorea</taxon>
        <taxon>Rhabditida</taxon>
        <taxon>Rhabditina</taxon>
        <taxon>Rhabditomorpha</taxon>
        <taxon>Strongyloidea</taxon>
        <taxon>Heligmosomidae</taxon>
        <taxon>Heligmosomoides</taxon>
    </lineage>
</organism>
<accession>A0A3P8BV31</accession>
<evidence type="ECO:0000313" key="4">
    <source>
        <dbReference type="WBParaSite" id="HPBE_0001777801-mRNA-1"/>
    </source>
</evidence>
<sequence>MVKAVKNADGRVLRKPVEVRKRWEEYFKELLSDEFPRRDVEEKQLTEGSIPSWTQEEVRNAIGTIKLGKAAEPDGVPVESWKVRGNCGVNWLTQFSYRVTIEGKMPDYWRDSSVAPIFKQKGDASECSNYRGIKHDEGLRTTGRLEAEGDGGGVPERLISVIRDMYEGSKAAVRTLHGMTKKMDITGEGTLRKALSEPSANDIVLVADSREELEEKVQLWQGALADNSLRLNVRKTKLISSDQCNELILTAKGRTLKGKLYRTVVRQALLYGGECWDLGRAQKRQPHAAEMRMLRWACGWTRRDRVRNEDVSAVVKTAPVQQKMRKQRLRWLALDFEAPGKRPRRATKKRWKYVIKRDLAEVCATADDVVDRMRAPTHPARPVPQGLQCTERSGNAGAPSPPSSQTYRTGSFVFVSVRLDRHHLG</sequence>
<dbReference type="PANTHER" id="PTHR46238:SF8">
    <property type="entry name" value="ENDONUCLEASE_EXONUCLEASE_PHOSPHATASE DOMAIN-CONTAINING PROTEIN"/>
    <property type="match status" value="1"/>
</dbReference>
<name>A0A183G7K7_HELPZ</name>
<keyword evidence="3" id="KW-1185">Reference proteome</keyword>
<reference evidence="4" key="2">
    <citation type="submission" date="2019-09" db="UniProtKB">
        <authorList>
            <consortium name="WormBaseParasite"/>
        </authorList>
    </citation>
    <scope>IDENTIFICATION</scope>
</reference>